<accession>A0A0G4ELJ9</accession>
<evidence type="ECO:0000256" key="6">
    <source>
        <dbReference type="ARBA" id="ARBA00023055"/>
    </source>
</evidence>
<evidence type="ECO:0000313" key="9">
    <source>
        <dbReference type="Proteomes" id="UP000041254"/>
    </source>
</evidence>
<evidence type="ECO:0000256" key="4">
    <source>
        <dbReference type="ARBA" id="ARBA00022448"/>
    </source>
</evidence>
<dbReference type="GO" id="GO:0015918">
    <property type="term" value="P:sterol transport"/>
    <property type="evidence" value="ECO:0007669"/>
    <property type="project" value="InterPro"/>
</dbReference>
<dbReference type="PhylomeDB" id="A0A0G4ELJ9"/>
<dbReference type="InParanoid" id="A0A0G4ELJ9"/>
<keyword evidence="4" id="KW-0813">Transport</keyword>
<dbReference type="OrthoDB" id="6409159at2759"/>
<evidence type="ECO:0000256" key="5">
    <source>
        <dbReference type="ARBA" id="ARBA00022729"/>
    </source>
</evidence>
<dbReference type="GO" id="GO:0032934">
    <property type="term" value="F:sterol binding"/>
    <property type="evidence" value="ECO:0007669"/>
    <property type="project" value="InterPro"/>
</dbReference>
<keyword evidence="6" id="KW-0445">Lipid transport</keyword>
<feature type="domain" description="MD-2-related lipid-recognition" evidence="7">
    <location>
        <begin position="63"/>
        <end position="179"/>
    </location>
</feature>
<comment type="similarity">
    <text evidence="2">Belongs to the NPC2 family.</text>
</comment>
<dbReference type="VEuPathDB" id="CryptoDB:Vbra_12283"/>
<gene>
    <name evidence="8" type="ORF">Vbra_12283</name>
</gene>
<evidence type="ECO:0000313" key="8">
    <source>
        <dbReference type="EMBL" id="CEL97698.1"/>
    </source>
</evidence>
<dbReference type="PANTHER" id="PTHR11306">
    <property type="entry name" value="NIEMANN PICK TYPE C2 PROTEIN NPC2-RELATED"/>
    <property type="match status" value="1"/>
</dbReference>
<dbReference type="EMBL" id="CDMY01000255">
    <property type="protein sequence ID" value="CEL97698.1"/>
    <property type="molecule type" value="Genomic_DNA"/>
</dbReference>
<dbReference type="Proteomes" id="UP000041254">
    <property type="component" value="Unassembled WGS sequence"/>
</dbReference>
<comment type="subunit">
    <text evidence="3">Monomer.</text>
</comment>
<reference evidence="8 9" key="1">
    <citation type="submission" date="2014-11" db="EMBL/GenBank/DDBJ databases">
        <authorList>
            <person name="Zhu J."/>
            <person name="Qi W."/>
            <person name="Song R."/>
        </authorList>
    </citation>
    <scope>NUCLEOTIDE SEQUENCE [LARGE SCALE GENOMIC DNA]</scope>
</reference>
<name>A0A0G4ELJ9_VITBC</name>
<evidence type="ECO:0000256" key="2">
    <source>
        <dbReference type="ARBA" id="ARBA00006370"/>
    </source>
</evidence>
<keyword evidence="5" id="KW-0732">Signal</keyword>
<dbReference type="InterPro" id="IPR039670">
    <property type="entry name" value="NPC2-like"/>
</dbReference>
<evidence type="ECO:0000256" key="3">
    <source>
        <dbReference type="ARBA" id="ARBA00011245"/>
    </source>
</evidence>
<dbReference type="InterPro" id="IPR003172">
    <property type="entry name" value="ML_dom"/>
</dbReference>
<dbReference type="AlphaFoldDB" id="A0A0G4ELJ9"/>
<organism evidence="8 9">
    <name type="scientific">Vitrella brassicaformis (strain CCMP3155)</name>
    <dbReference type="NCBI Taxonomy" id="1169540"/>
    <lineage>
        <taxon>Eukaryota</taxon>
        <taxon>Sar</taxon>
        <taxon>Alveolata</taxon>
        <taxon>Colpodellida</taxon>
        <taxon>Vitrellaceae</taxon>
        <taxon>Vitrella</taxon>
    </lineage>
</organism>
<keyword evidence="9" id="KW-1185">Reference proteome</keyword>
<proteinExistence type="inferred from homology"/>
<dbReference type="SUPFAM" id="SSF81296">
    <property type="entry name" value="E set domains"/>
    <property type="match status" value="1"/>
</dbReference>
<dbReference type="PANTHER" id="PTHR11306:SF0">
    <property type="entry name" value="PHOSPHATIDYLGLYCEROL_PHOSPHATIDYLINOSITOL TRANSFER PROTEIN"/>
    <property type="match status" value="1"/>
</dbReference>
<sequence length="200" mass="21649">MVRGLPVCERRASAPIFVCQQRLFSRIAWLIVVLDILTHVAGSPRRSLSDLTDGASSSVSSTFHPCKHEEYQLVFDHIRVFPDPILTGQSVTVELGGSNTGLAVTSGKITIAVILDRVLPFYVELPLCSTLSTGCPIPSGPFTTSVQAFLPADTPNGNIAGKIKMVTGEHELACYDVHTRIQRPGVGDEQDRQTEHLLVG</sequence>
<dbReference type="SMART" id="SM00737">
    <property type="entry name" value="ML"/>
    <property type="match status" value="1"/>
</dbReference>
<comment type="function">
    <text evidence="1">Catalyzes the intermembrane transfer of phosphatidylglycerol and phosphatidylinositol.</text>
</comment>
<evidence type="ECO:0000256" key="1">
    <source>
        <dbReference type="ARBA" id="ARBA00002053"/>
    </source>
</evidence>
<protein>
    <recommendedName>
        <fullName evidence="7">MD-2-related lipid-recognition domain-containing protein</fullName>
    </recommendedName>
</protein>
<evidence type="ECO:0000259" key="7">
    <source>
        <dbReference type="SMART" id="SM00737"/>
    </source>
</evidence>
<dbReference type="InterPro" id="IPR014756">
    <property type="entry name" value="Ig_E-set"/>
</dbReference>